<protein>
    <submittedName>
        <fullName evidence="1">Uncharacterized protein</fullName>
    </submittedName>
</protein>
<evidence type="ECO:0000313" key="1">
    <source>
        <dbReference type="EMBL" id="QHT15618.1"/>
    </source>
</evidence>
<dbReference type="AlphaFoldDB" id="A0A6C0DF87"/>
<sequence length="214" mass="25496">MTDLIDLITNQKERLTVVFDKFIERLESKHRDEERKLDQVMEHFRLKLYRQHLKSVYSYKKILDEMYVQIDKNKDLPILEFFERMLRAEDKTLYADVMDRAIPVIQEIERDGGTLDCRIQRAGYGPGGCLFSNRDDGHFSFSNEFLDGFDDDMEFKVVKMRKDEKVRREAEEVRDREWMAKWRAKELPKNEIVLKEMETVEGSEPAFTGINNPS</sequence>
<dbReference type="EMBL" id="MN739613">
    <property type="protein sequence ID" value="QHT15618.1"/>
    <property type="molecule type" value="Genomic_DNA"/>
</dbReference>
<name>A0A6C0DF87_9ZZZZ</name>
<proteinExistence type="predicted"/>
<organism evidence="1">
    <name type="scientific">viral metagenome</name>
    <dbReference type="NCBI Taxonomy" id="1070528"/>
    <lineage>
        <taxon>unclassified sequences</taxon>
        <taxon>metagenomes</taxon>
        <taxon>organismal metagenomes</taxon>
    </lineage>
</organism>
<accession>A0A6C0DF87</accession>
<reference evidence="1" key="1">
    <citation type="journal article" date="2020" name="Nature">
        <title>Giant virus diversity and host interactions through global metagenomics.</title>
        <authorList>
            <person name="Schulz F."/>
            <person name="Roux S."/>
            <person name="Paez-Espino D."/>
            <person name="Jungbluth S."/>
            <person name="Walsh D.A."/>
            <person name="Denef V.J."/>
            <person name="McMahon K.D."/>
            <person name="Konstantinidis K.T."/>
            <person name="Eloe-Fadrosh E.A."/>
            <person name="Kyrpides N.C."/>
            <person name="Woyke T."/>
        </authorList>
    </citation>
    <scope>NUCLEOTIDE SEQUENCE</scope>
    <source>
        <strain evidence="1">GVMAG-M-3300023174-176</strain>
    </source>
</reference>